<sequence>MQLAGHCLQHKDLSADNLVLYAPCKGQEQIKGERAILSMFWRDAGVKMRGRWPQGWTEMPLDPWRSPAEATAGIQSVSSQKTQMDRTRQKGYGRKGEAFLENNFCMSLRQRTSYRQSGEDLLADVSHALTGSRSDQVVAV</sequence>
<organism evidence="2 3">
    <name type="scientific">Elysia marginata</name>
    <dbReference type="NCBI Taxonomy" id="1093978"/>
    <lineage>
        <taxon>Eukaryota</taxon>
        <taxon>Metazoa</taxon>
        <taxon>Spiralia</taxon>
        <taxon>Lophotrochozoa</taxon>
        <taxon>Mollusca</taxon>
        <taxon>Gastropoda</taxon>
        <taxon>Heterobranchia</taxon>
        <taxon>Euthyneura</taxon>
        <taxon>Panpulmonata</taxon>
        <taxon>Sacoglossa</taxon>
        <taxon>Placobranchoidea</taxon>
        <taxon>Plakobranchidae</taxon>
        <taxon>Elysia</taxon>
    </lineage>
</organism>
<dbReference type="EMBL" id="BMAT01009179">
    <property type="protein sequence ID" value="GFS00341.1"/>
    <property type="molecule type" value="Genomic_DNA"/>
</dbReference>
<accession>A0AAV4HUF1</accession>
<proteinExistence type="predicted"/>
<dbReference type="AlphaFoldDB" id="A0AAV4HUF1"/>
<feature type="compositionally biased region" description="Basic and acidic residues" evidence="1">
    <location>
        <begin position="83"/>
        <end position="92"/>
    </location>
</feature>
<evidence type="ECO:0008006" key="4">
    <source>
        <dbReference type="Google" id="ProtNLM"/>
    </source>
</evidence>
<keyword evidence="3" id="KW-1185">Reference proteome</keyword>
<evidence type="ECO:0000313" key="2">
    <source>
        <dbReference type="EMBL" id="GFS00341.1"/>
    </source>
</evidence>
<feature type="region of interest" description="Disordered" evidence="1">
    <location>
        <begin position="70"/>
        <end position="92"/>
    </location>
</feature>
<reference evidence="2 3" key="1">
    <citation type="journal article" date="2021" name="Elife">
        <title>Chloroplast acquisition without the gene transfer in kleptoplastic sea slugs, Plakobranchus ocellatus.</title>
        <authorList>
            <person name="Maeda T."/>
            <person name="Takahashi S."/>
            <person name="Yoshida T."/>
            <person name="Shimamura S."/>
            <person name="Takaki Y."/>
            <person name="Nagai Y."/>
            <person name="Toyoda A."/>
            <person name="Suzuki Y."/>
            <person name="Arimoto A."/>
            <person name="Ishii H."/>
            <person name="Satoh N."/>
            <person name="Nishiyama T."/>
            <person name="Hasebe M."/>
            <person name="Maruyama T."/>
            <person name="Minagawa J."/>
            <person name="Obokata J."/>
            <person name="Shigenobu S."/>
        </authorList>
    </citation>
    <scope>NUCLEOTIDE SEQUENCE [LARGE SCALE GENOMIC DNA]</scope>
</reference>
<gene>
    <name evidence="2" type="ORF">ElyMa_004552400</name>
</gene>
<protein>
    <recommendedName>
        <fullName evidence="4">Protein kinase domain-containing protein</fullName>
    </recommendedName>
</protein>
<name>A0AAV4HUF1_9GAST</name>
<comment type="caution">
    <text evidence="2">The sequence shown here is derived from an EMBL/GenBank/DDBJ whole genome shotgun (WGS) entry which is preliminary data.</text>
</comment>
<feature type="compositionally biased region" description="Polar residues" evidence="1">
    <location>
        <begin position="73"/>
        <end position="82"/>
    </location>
</feature>
<evidence type="ECO:0000256" key="1">
    <source>
        <dbReference type="SAM" id="MobiDB-lite"/>
    </source>
</evidence>
<dbReference type="Proteomes" id="UP000762676">
    <property type="component" value="Unassembled WGS sequence"/>
</dbReference>
<evidence type="ECO:0000313" key="3">
    <source>
        <dbReference type="Proteomes" id="UP000762676"/>
    </source>
</evidence>